<evidence type="ECO:0000313" key="2">
    <source>
        <dbReference type="Proteomes" id="UP000274922"/>
    </source>
</evidence>
<dbReference type="Proteomes" id="UP000274922">
    <property type="component" value="Unassembled WGS sequence"/>
</dbReference>
<dbReference type="GO" id="GO:0043291">
    <property type="term" value="C:RAVE complex"/>
    <property type="evidence" value="ECO:0007669"/>
    <property type="project" value="TreeGrafter"/>
</dbReference>
<keyword evidence="2" id="KW-1185">Reference proteome</keyword>
<proteinExistence type="predicted"/>
<protein>
    <submittedName>
        <fullName evidence="1">Uncharacterized protein</fullName>
    </submittedName>
</protein>
<accession>A0A4P9X9F5</accession>
<reference evidence="2" key="1">
    <citation type="journal article" date="2018" name="Nat. Microbiol.">
        <title>Leveraging single-cell genomics to expand the fungal tree of life.</title>
        <authorList>
            <person name="Ahrendt S.R."/>
            <person name="Quandt C.A."/>
            <person name="Ciobanu D."/>
            <person name="Clum A."/>
            <person name="Salamov A."/>
            <person name="Andreopoulos B."/>
            <person name="Cheng J.F."/>
            <person name="Woyke T."/>
            <person name="Pelin A."/>
            <person name="Henrissat B."/>
            <person name="Reynolds N.K."/>
            <person name="Benny G.L."/>
            <person name="Smith M.E."/>
            <person name="James T.Y."/>
            <person name="Grigoriev I.V."/>
        </authorList>
    </citation>
    <scope>NUCLEOTIDE SEQUENCE [LARGE SCALE GENOMIC DNA]</scope>
    <source>
        <strain evidence="2">ATCC 52028</strain>
    </source>
</reference>
<dbReference type="OrthoDB" id="66510at2759"/>
<dbReference type="InterPro" id="IPR028241">
    <property type="entry name" value="RAVE2/Rogdi"/>
</dbReference>
<name>A0A4P9X9F5_9FUNG</name>
<dbReference type="PANTHER" id="PTHR13618">
    <property type="entry name" value="LEUCINE ZIPPER CONTAINING TRANSCRIPTION FACTOR LZF1"/>
    <property type="match status" value="1"/>
</dbReference>
<gene>
    <name evidence="1" type="ORF">CXG81DRAFT_25428</name>
</gene>
<organism evidence="1 2">
    <name type="scientific">Caulochytrium protostelioides</name>
    <dbReference type="NCBI Taxonomy" id="1555241"/>
    <lineage>
        <taxon>Eukaryota</taxon>
        <taxon>Fungi</taxon>
        <taxon>Fungi incertae sedis</taxon>
        <taxon>Chytridiomycota</taxon>
        <taxon>Chytridiomycota incertae sedis</taxon>
        <taxon>Chytridiomycetes</taxon>
        <taxon>Caulochytriales</taxon>
        <taxon>Caulochytriaceae</taxon>
        <taxon>Caulochytrium</taxon>
    </lineage>
</organism>
<sequence>MLAYAPSAAGAVPIMSTVEKEWHWLLQNHVPYKLTLIARLLDQLIAILRSKDVTTCPISGDLIRGFITLAGPRIIKSELMLRIPQKGTTLTKVAVNPAAPLLLPQLTEFDAFLTQIRSAVADGQALLAGALLGTGDSAARAAAAAAGGAAAAFVPSRVLPPDDVTRAVRTLCAHAERAVPLLDAPDPLARFPYQACRGAVHFQPPLPDELCVEFCVTQREYLAVRATHVAFRSDPSAAAAASGPNALFKDIRNQLLSGLTGGSSSSSASAASAFAAAAAASGHGGGAAANGRGGMDAAAAGPTHERLPTLYKGRPYSVVENIQTNVASPMLARIDALWNEALHEIRALNDKVLVLRRLDTIYA</sequence>
<dbReference type="STRING" id="1555241.A0A4P9X9F5"/>
<evidence type="ECO:0000313" key="1">
    <source>
        <dbReference type="EMBL" id="RKP01938.1"/>
    </source>
</evidence>
<dbReference type="Pfam" id="PF10259">
    <property type="entry name" value="Rogdi_lz"/>
    <property type="match status" value="1"/>
</dbReference>
<dbReference type="EMBL" id="ML014157">
    <property type="protein sequence ID" value="RKP01938.1"/>
    <property type="molecule type" value="Genomic_DNA"/>
</dbReference>
<dbReference type="AlphaFoldDB" id="A0A4P9X9F5"/>
<dbReference type="PANTHER" id="PTHR13618:SF1">
    <property type="entry name" value="PROTEIN ROGDI HOMOLOG"/>
    <property type="match status" value="1"/>
</dbReference>